<feature type="domain" description="Organic solvent tolerance-like N-terminal" evidence="1">
    <location>
        <begin position="3"/>
        <end position="50"/>
    </location>
</feature>
<reference evidence="2" key="1">
    <citation type="submission" date="2018-05" db="EMBL/GenBank/DDBJ databases">
        <authorList>
            <person name="Lanie J.A."/>
            <person name="Ng W.-L."/>
            <person name="Kazmierczak K.M."/>
            <person name="Andrzejewski T.M."/>
            <person name="Davidsen T.M."/>
            <person name="Wayne K.J."/>
            <person name="Tettelin H."/>
            <person name="Glass J.I."/>
            <person name="Rusch D."/>
            <person name="Podicherti R."/>
            <person name="Tsui H.-C.T."/>
            <person name="Winkler M.E."/>
        </authorList>
    </citation>
    <scope>NUCLEOTIDE SEQUENCE</scope>
</reference>
<sequence>SSMDENTIRGSAGSLHYDNVARTLRMSDSAWLSEGTTQFTGCDLIYDLNQRRI</sequence>
<dbReference type="Pfam" id="PF03968">
    <property type="entry name" value="LptD_N"/>
    <property type="match status" value="1"/>
</dbReference>
<name>A0A382BDJ3_9ZZZZ</name>
<feature type="non-terminal residue" evidence="2">
    <location>
        <position position="53"/>
    </location>
</feature>
<gene>
    <name evidence="2" type="ORF">METZ01_LOCUS164111</name>
</gene>
<accession>A0A382BDJ3</accession>
<evidence type="ECO:0000259" key="1">
    <source>
        <dbReference type="Pfam" id="PF03968"/>
    </source>
</evidence>
<dbReference type="AlphaFoldDB" id="A0A382BDJ3"/>
<feature type="non-terminal residue" evidence="2">
    <location>
        <position position="1"/>
    </location>
</feature>
<dbReference type="EMBL" id="UINC01029098">
    <property type="protein sequence ID" value="SVB11257.1"/>
    <property type="molecule type" value="Genomic_DNA"/>
</dbReference>
<dbReference type="Gene3D" id="2.60.450.10">
    <property type="entry name" value="Lipopolysaccharide (LPS) transport protein A like domain"/>
    <property type="match status" value="1"/>
</dbReference>
<protein>
    <recommendedName>
        <fullName evidence="1">Organic solvent tolerance-like N-terminal domain-containing protein</fullName>
    </recommendedName>
</protein>
<proteinExistence type="predicted"/>
<dbReference type="InterPro" id="IPR005653">
    <property type="entry name" value="OstA-like_N"/>
</dbReference>
<organism evidence="2">
    <name type="scientific">marine metagenome</name>
    <dbReference type="NCBI Taxonomy" id="408172"/>
    <lineage>
        <taxon>unclassified sequences</taxon>
        <taxon>metagenomes</taxon>
        <taxon>ecological metagenomes</taxon>
    </lineage>
</organism>
<evidence type="ECO:0000313" key="2">
    <source>
        <dbReference type="EMBL" id="SVB11257.1"/>
    </source>
</evidence>